<sequence length="141" mass="15945">MTYEEELRRVYSRKDLLSSYLLKLRVRKGDVERVLKKPAACYYLYKGSLVDPYDTQIPLHRLSGLERAEGLCEAFDLGWAWAVVCDCGGGRAVRGPRGYDPVFALSGPPYPLVSKGEVIACLPEGRCSGGLVKRGLWYWYY</sequence>
<dbReference type="HOGENOM" id="CLU_1820994_0_0_2"/>
<evidence type="ECO:0000313" key="2">
    <source>
        <dbReference type="Proteomes" id="UP000000262"/>
    </source>
</evidence>
<accession>A8AA93</accession>
<dbReference type="AlphaFoldDB" id="A8AA93"/>
<dbReference type="RefSeq" id="WP_011998697.1">
    <property type="nucleotide sequence ID" value="NC_009776.1"/>
</dbReference>
<dbReference type="STRING" id="453591.Igni_0663"/>
<proteinExistence type="predicted"/>
<name>A8AA93_IGNH4</name>
<reference evidence="1 2" key="1">
    <citation type="journal article" date="2008" name="Genome Biol.">
        <title>A genomic analysis of the archaeal system Ignicoccus hospitalis-Nanoarchaeum equitans.</title>
        <authorList>
            <person name="Podar M."/>
            <person name="Anderson I."/>
            <person name="Makarova K.S."/>
            <person name="Elkins J.G."/>
            <person name="Ivanova N."/>
            <person name="Wall M.A."/>
            <person name="Lykidis A."/>
            <person name="Mavromatis K."/>
            <person name="Sun H."/>
            <person name="Hudson M.E."/>
            <person name="Chen W."/>
            <person name="Deciu C."/>
            <person name="Hutchison D."/>
            <person name="Eads J.R."/>
            <person name="Anderson A."/>
            <person name="Fernandes F."/>
            <person name="Szeto E."/>
            <person name="Lapidus A."/>
            <person name="Kyrpides N.C."/>
            <person name="Saier M.H.Jr."/>
            <person name="Richardson P.M."/>
            <person name="Rachel R."/>
            <person name="Huber H."/>
            <person name="Eisen J.A."/>
            <person name="Koonin E.V."/>
            <person name="Keller M."/>
            <person name="Stetter K.O."/>
        </authorList>
    </citation>
    <scope>NUCLEOTIDE SEQUENCE [LARGE SCALE GENOMIC DNA]</scope>
    <source>
        <strain evidence="2">KIN4/I / DSM 18386 / JCM 14125</strain>
    </source>
</reference>
<dbReference type="KEGG" id="iho:Igni_0663"/>
<organism evidence="1 2">
    <name type="scientific">Ignicoccus hospitalis (strain KIN4/I / DSM 18386 / JCM 14125)</name>
    <dbReference type="NCBI Taxonomy" id="453591"/>
    <lineage>
        <taxon>Archaea</taxon>
        <taxon>Thermoproteota</taxon>
        <taxon>Thermoprotei</taxon>
        <taxon>Desulfurococcales</taxon>
        <taxon>Desulfurococcaceae</taxon>
        <taxon>Ignicoccus</taxon>
    </lineage>
</organism>
<gene>
    <name evidence="1" type="ordered locus">Igni_0663</name>
</gene>
<evidence type="ECO:0000313" key="1">
    <source>
        <dbReference type="EMBL" id="ABU81845.1"/>
    </source>
</evidence>
<dbReference type="Proteomes" id="UP000000262">
    <property type="component" value="Chromosome"/>
</dbReference>
<protein>
    <submittedName>
        <fullName evidence="1">Uncharacterized protein</fullName>
    </submittedName>
</protein>
<dbReference type="OrthoDB" id="381824at2157"/>
<dbReference type="EMBL" id="CP000816">
    <property type="protein sequence ID" value="ABU81845.1"/>
    <property type="molecule type" value="Genomic_DNA"/>
</dbReference>
<keyword evidence="2" id="KW-1185">Reference proteome</keyword>
<dbReference type="GeneID" id="5562527"/>